<reference evidence="1" key="1">
    <citation type="journal article" date="2021" name="PeerJ">
        <title>Extensive microbial diversity within the chicken gut microbiome revealed by metagenomics and culture.</title>
        <authorList>
            <person name="Gilroy R."/>
            <person name="Ravi A."/>
            <person name="Getino M."/>
            <person name="Pursley I."/>
            <person name="Horton D.L."/>
            <person name="Alikhan N.F."/>
            <person name="Baker D."/>
            <person name="Gharbi K."/>
            <person name="Hall N."/>
            <person name="Watson M."/>
            <person name="Adriaenssens E.M."/>
            <person name="Foster-Nyarko E."/>
            <person name="Jarju S."/>
            <person name="Secka A."/>
            <person name="Antonio M."/>
            <person name="Oren A."/>
            <person name="Chaudhuri R.R."/>
            <person name="La Ragione R."/>
            <person name="Hildebrand F."/>
            <person name="Pallen M.J."/>
        </authorList>
    </citation>
    <scope>NUCLEOTIDE SEQUENCE</scope>
    <source>
        <strain evidence="1">CHK173-259</strain>
    </source>
</reference>
<dbReference type="AlphaFoldDB" id="A0A9D1U552"/>
<organism evidence="1 2">
    <name type="scientific">Candidatus Levilactobacillus faecigallinarum</name>
    <dbReference type="NCBI Taxonomy" id="2838638"/>
    <lineage>
        <taxon>Bacteria</taxon>
        <taxon>Bacillati</taxon>
        <taxon>Bacillota</taxon>
        <taxon>Bacilli</taxon>
        <taxon>Lactobacillales</taxon>
        <taxon>Lactobacillaceae</taxon>
        <taxon>Levilactobacillus</taxon>
    </lineage>
</organism>
<reference evidence="1" key="2">
    <citation type="submission" date="2021-04" db="EMBL/GenBank/DDBJ databases">
        <authorList>
            <person name="Gilroy R."/>
        </authorList>
    </citation>
    <scope>NUCLEOTIDE SEQUENCE</scope>
    <source>
        <strain evidence="1">CHK173-259</strain>
    </source>
</reference>
<name>A0A9D1U552_9LACO</name>
<proteinExistence type="predicted"/>
<evidence type="ECO:0000313" key="2">
    <source>
        <dbReference type="Proteomes" id="UP000886822"/>
    </source>
</evidence>
<comment type="caution">
    <text evidence="1">The sequence shown here is derived from an EMBL/GenBank/DDBJ whole genome shotgun (WGS) entry which is preliminary data.</text>
</comment>
<dbReference type="EMBL" id="DXGJ01000004">
    <property type="protein sequence ID" value="HIW71054.1"/>
    <property type="molecule type" value="Genomic_DNA"/>
</dbReference>
<gene>
    <name evidence="1" type="ORF">H9875_00355</name>
</gene>
<dbReference type="Proteomes" id="UP000886822">
    <property type="component" value="Unassembled WGS sequence"/>
</dbReference>
<sequence length="202" mass="22472">MAINRLGNKAGSIMQNSVKFRAIEHVGSKIYQDRIPAGMVLWSGPYAFINSYDNLGFSSYPTQIDHRGDILVNQAIQIPRPVSQLKTGIQLSITKMLILNAAYGYSNWSETAISTTSYAPKFQSLLIPKEGLTTGVKFAVNTFYNSFIQSTDETHLIFYRNQVSSSSNWKSMADTVSYWNDSNSAIGNGFRGLLVIDKITAY</sequence>
<protein>
    <submittedName>
        <fullName evidence="1">Uncharacterized protein</fullName>
    </submittedName>
</protein>
<evidence type="ECO:0000313" key="1">
    <source>
        <dbReference type="EMBL" id="HIW71054.1"/>
    </source>
</evidence>
<accession>A0A9D1U552</accession>